<feature type="transmembrane region" description="Helical" evidence="6">
    <location>
        <begin position="157"/>
        <end position="177"/>
    </location>
</feature>
<dbReference type="AlphaFoldDB" id="A0A9Q8SG86"/>
<organism evidence="7 8">
    <name type="scientific">Colletotrichum lupini</name>
    <dbReference type="NCBI Taxonomy" id="145971"/>
    <lineage>
        <taxon>Eukaryota</taxon>
        <taxon>Fungi</taxon>
        <taxon>Dikarya</taxon>
        <taxon>Ascomycota</taxon>
        <taxon>Pezizomycotina</taxon>
        <taxon>Sordariomycetes</taxon>
        <taxon>Hypocreomycetidae</taxon>
        <taxon>Glomerellales</taxon>
        <taxon>Glomerellaceae</taxon>
        <taxon>Colletotrichum</taxon>
        <taxon>Colletotrichum acutatum species complex</taxon>
    </lineage>
</organism>
<dbReference type="GO" id="GO:0000324">
    <property type="term" value="C:fungal-type vacuole"/>
    <property type="evidence" value="ECO:0007669"/>
    <property type="project" value="TreeGrafter"/>
</dbReference>
<evidence type="ECO:0000313" key="8">
    <source>
        <dbReference type="Proteomes" id="UP000830671"/>
    </source>
</evidence>
<feature type="compositionally biased region" description="Basic and acidic residues" evidence="5">
    <location>
        <begin position="550"/>
        <end position="559"/>
    </location>
</feature>
<dbReference type="Pfam" id="PF04479">
    <property type="entry name" value="RTA1"/>
    <property type="match status" value="1"/>
</dbReference>
<reference evidence="7" key="1">
    <citation type="journal article" date="2021" name="Mol. Plant Microbe Interact.">
        <title>Complete Genome Sequence of the Plant-Pathogenic Fungus Colletotrichum lupini.</title>
        <authorList>
            <person name="Baroncelli R."/>
            <person name="Pensec F."/>
            <person name="Da Lio D."/>
            <person name="Boufleur T."/>
            <person name="Vicente I."/>
            <person name="Sarrocco S."/>
            <person name="Picot A."/>
            <person name="Baraldi E."/>
            <person name="Sukno S."/>
            <person name="Thon M."/>
            <person name="Le Floch G."/>
        </authorList>
    </citation>
    <scope>NUCLEOTIDE SEQUENCE</scope>
    <source>
        <strain evidence="7">IMI 504893</strain>
    </source>
</reference>
<feature type="transmembrane region" description="Helical" evidence="6">
    <location>
        <begin position="502"/>
        <end position="524"/>
    </location>
</feature>
<dbReference type="GeneID" id="73352231"/>
<feature type="transmembrane region" description="Helical" evidence="6">
    <location>
        <begin position="332"/>
        <end position="354"/>
    </location>
</feature>
<protein>
    <submittedName>
        <fullName evidence="7">RTA1 like protein</fullName>
    </submittedName>
</protein>
<evidence type="ECO:0000256" key="2">
    <source>
        <dbReference type="ARBA" id="ARBA00022692"/>
    </source>
</evidence>
<dbReference type="InterPro" id="IPR007568">
    <property type="entry name" value="RTA1"/>
</dbReference>
<evidence type="ECO:0000313" key="7">
    <source>
        <dbReference type="EMBL" id="UQC76804.1"/>
    </source>
</evidence>
<accession>A0A9Q8SG86</accession>
<feature type="region of interest" description="Disordered" evidence="5">
    <location>
        <begin position="534"/>
        <end position="559"/>
    </location>
</feature>
<dbReference type="EMBL" id="CP019472">
    <property type="protein sequence ID" value="UQC76804.1"/>
    <property type="molecule type" value="Genomic_DNA"/>
</dbReference>
<proteinExistence type="predicted"/>
<keyword evidence="8" id="KW-1185">Reference proteome</keyword>
<feature type="transmembrane region" description="Helical" evidence="6">
    <location>
        <begin position="411"/>
        <end position="436"/>
    </location>
</feature>
<dbReference type="KEGG" id="clup:CLUP02_18319"/>
<comment type="subcellular location">
    <subcellularLocation>
        <location evidence="1">Membrane</location>
        <topology evidence="1">Multi-pass membrane protein</topology>
    </subcellularLocation>
</comment>
<evidence type="ECO:0000256" key="6">
    <source>
        <dbReference type="SAM" id="Phobius"/>
    </source>
</evidence>
<evidence type="ECO:0000256" key="5">
    <source>
        <dbReference type="SAM" id="MobiDB-lite"/>
    </source>
</evidence>
<evidence type="ECO:0000256" key="1">
    <source>
        <dbReference type="ARBA" id="ARBA00004141"/>
    </source>
</evidence>
<dbReference type="Proteomes" id="UP000830671">
    <property type="component" value="Chromosome 10"/>
</dbReference>
<feature type="transmembrane region" description="Helical" evidence="6">
    <location>
        <begin position="245"/>
        <end position="268"/>
    </location>
</feature>
<feature type="transmembrane region" description="Helical" evidence="6">
    <location>
        <begin position="375"/>
        <end position="399"/>
    </location>
</feature>
<keyword evidence="2 6" id="KW-0812">Transmembrane</keyword>
<sequence length="559" mass="61908">MGGFGADPSQGARLMLRFGRWSPYRLSESPPFVASTVSPLDSVCCLLHIVFGTKVVDCTGDPQLDLESLYQFLLNVRGPNRETTNIQCGRAGPRVEDEDLGSVLSVTVCCQPLSLFSQKMPSQKTEERVVMDFWTLRWWSLKLICFASIYVDDKPRLRFLLSFLFGIYILVQLVATITDTKREERNEDSDNIPSTQTCDRSLCSTSKSTIMSANDTTTRRPFRECTEVSQLCPVEMTVLSYYPNFGANIFFAVAFGLIVLVSATIGTWKRTWTFMALVTGGCVLETVGMEFPSCLAIPHTRTHHPNLQLDEPCLRYVGRTLLHENPWNKDAFQMQICTIILGPTFICAGIYLTLKHVSANLNPSLSRVRPRLYPLIFLPADLTCLIIQAIGGGLAAAAGQTNKKLLDGGNQAIIAGIVLQVVVLMLFGITGADYWIRVRKWAHGADTSAGDVSLYHAKRFRSFIYAVTVAYACVMIRCIYRVAEMAGGWGNHIMQDEVSFMILDGGLVLICVTMLTAFHPGLFFPQMANARKASVGEKSETTTTSTPENTKIESGRESA</sequence>
<feature type="transmembrane region" description="Helical" evidence="6">
    <location>
        <begin position="463"/>
        <end position="482"/>
    </location>
</feature>
<keyword evidence="3 6" id="KW-1133">Transmembrane helix</keyword>
<evidence type="ECO:0000256" key="3">
    <source>
        <dbReference type="ARBA" id="ARBA00022989"/>
    </source>
</evidence>
<name>A0A9Q8SG86_9PEZI</name>
<keyword evidence="4 6" id="KW-0472">Membrane</keyword>
<evidence type="ECO:0000256" key="4">
    <source>
        <dbReference type="ARBA" id="ARBA00023136"/>
    </source>
</evidence>
<dbReference type="PANTHER" id="PTHR31465:SF8">
    <property type="entry name" value="DOMAIN PROTEIN, PUTATIVE (AFU_ORTHOLOGUE AFUA_6G14140)-RELATED"/>
    <property type="match status" value="1"/>
</dbReference>
<gene>
    <name evidence="7" type="ORF">CLUP02_18319</name>
</gene>
<dbReference type="PANTHER" id="PTHR31465">
    <property type="entry name" value="PROTEIN RTA1-RELATED"/>
    <property type="match status" value="1"/>
</dbReference>
<dbReference type="RefSeq" id="XP_049138445.1">
    <property type="nucleotide sequence ID" value="XM_049297221.1"/>
</dbReference>
<dbReference type="GO" id="GO:0005886">
    <property type="term" value="C:plasma membrane"/>
    <property type="evidence" value="ECO:0007669"/>
    <property type="project" value="TreeGrafter"/>
</dbReference>